<feature type="domain" description="Rab-GAP TBC" evidence="2">
    <location>
        <begin position="1"/>
        <end position="207"/>
    </location>
</feature>
<keyword evidence="1" id="KW-0343">GTPase activation</keyword>
<dbReference type="PANTHER" id="PTHR22957:SF502">
    <property type="entry name" value="SMALL G PROTEIN SIGNALING MODULATOR 2-RELATED"/>
    <property type="match status" value="1"/>
</dbReference>
<dbReference type="SUPFAM" id="SSF47923">
    <property type="entry name" value="Ypt/Rab-GAP domain of gyp1p"/>
    <property type="match status" value="2"/>
</dbReference>
<dbReference type="STRING" id="307972.A0A2G8LRV6"/>
<evidence type="ECO:0000313" key="3">
    <source>
        <dbReference type="EMBL" id="PIK62961.1"/>
    </source>
</evidence>
<dbReference type="Pfam" id="PF00566">
    <property type="entry name" value="RabGAP-TBC"/>
    <property type="match status" value="1"/>
</dbReference>
<dbReference type="OrthoDB" id="10264062at2759"/>
<dbReference type="SMART" id="SM00164">
    <property type="entry name" value="TBC"/>
    <property type="match status" value="1"/>
</dbReference>
<dbReference type="FunFam" id="1.10.8.270:FF:000064">
    <property type="entry name" value="Small G protein-signaling modulator 1b"/>
    <property type="match status" value="1"/>
</dbReference>
<dbReference type="Proteomes" id="UP000230750">
    <property type="component" value="Unassembled WGS sequence"/>
</dbReference>
<keyword evidence="4" id="KW-1185">Reference proteome</keyword>
<dbReference type="EMBL" id="MRZV01000002">
    <property type="protein sequence ID" value="PIK62961.1"/>
    <property type="molecule type" value="Genomic_DNA"/>
</dbReference>
<evidence type="ECO:0000313" key="4">
    <source>
        <dbReference type="Proteomes" id="UP000230750"/>
    </source>
</evidence>
<organism evidence="3 4">
    <name type="scientific">Stichopus japonicus</name>
    <name type="common">Sea cucumber</name>
    <dbReference type="NCBI Taxonomy" id="307972"/>
    <lineage>
        <taxon>Eukaryota</taxon>
        <taxon>Metazoa</taxon>
        <taxon>Echinodermata</taxon>
        <taxon>Eleutherozoa</taxon>
        <taxon>Echinozoa</taxon>
        <taxon>Holothuroidea</taxon>
        <taxon>Aspidochirotacea</taxon>
        <taxon>Aspidochirotida</taxon>
        <taxon>Stichopodidae</taxon>
        <taxon>Apostichopus</taxon>
    </lineage>
</organism>
<evidence type="ECO:0000256" key="1">
    <source>
        <dbReference type="ARBA" id="ARBA00022468"/>
    </source>
</evidence>
<proteinExistence type="predicted"/>
<dbReference type="PROSITE" id="PS50086">
    <property type="entry name" value="TBC_RABGAP"/>
    <property type="match status" value="1"/>
</dbReference>
<dbReference type="AlphaFoldDB" id="A0A2G8LRV6"/>
<accession>A0A2G8LRV6</accession>
<sequence>MCNGHTTSEDELEGEKVEIDDKSLNIPELSGHLTAETNTMSPASSNGGVYANDLLDSFSLNLHRIDKDVQRCDRNYFFFTTANLEKLRNVMCTYVWEHLDVGYVQGMCDLVAPLLVVLEDEAKTYNCFCELMKRMCKNFPHGGAMDNHFANMRSLIQILDSEMFELMHQNGDYTHFYFCYRWFLLDFKRELVYDDTFSVWETIWTAKHCASANFVLFIALALVEYYRDIILDNNMDFTDIIKFFNEMAERHDAKAVLKIARELVHKVQTLIENK</sequence>
<dbReference type="FunFam" id="1.10.472.80:FF:000004">
    <property type="entry name" value="Small G protein signaling modulator 1"/>
    <property type="match status" value="1"/>
</dbReference>
<protein>
    <submittedName>
        <fullName evidence="3">Putative small G protein signaling modulator 1</fullName>
    </submittedName>
</protein>
<dbReference type="PANTHER" id="PTHR22957">
    <property type="entry name" value="TBC1 DOMAIN FAMILY MEMBER GTPASE-ACTIVATING PROTEIN"/>
    <property type="match status" value="1"/>
</dbReference>
<reference evidence="3 4" key="1">
    <citation type="journal article" date="2017" name="PLoS Biol.">
        <title>The sea cucumber genome provides insights into morphological evolution and visceral regeneration.</title>
        <authorList>
            <person name="Zhang X."/>
            <person name="Sun L."/>
            <person name="Yuan J."/>
            <person name="Sun Y."/>
            <person name="Gao Y."/>
            <person name="Zhang L."/>
            <person name="Li S."/>
            <person name="Dai H."/>
            <person name="Hamel J.F."/>
            <person name="Liu C."/>
            <person name="Yu Y."/>
            <person name="Liu S."/>
            <person name="Lin W."/>
            <person name="Guo K."/>
            <person name="Jin S."/>
            <person name="Xu P."/>
            <person name="Storey K.B."/>
            <person name="Huan P."/>
            <person name="Zhang T."/>
            <person name="Zhou Y."/>
            <person name="Zhang J."/>
            <person name="Lin C."/>
            <person name="Li X."/>
            <person name="Xing L."/>
            <person name="Huo D."/>
            <person name="Sun M."/>
            <person name="Wang L."/>
            <person name="Mercier A."/>
            <person name="Li F."/>
            <person name="Yang H."/>
            <person name="Xiang J."/>
        </authorList>
    </citation>
    <scope>NUCLEOTIDE SEQUENCE [LARGE SCALE GENOMIC DNA]</scope>
    <source>
        <strain evidence="3">Shaxun</strain>
        <tissue evidence="3">Muscle</tissue>
    </source>
</reference>
<comment type="caution">
    <text evidence="3">The sequence shown here is derived from an EMBL/GenBank/DDBJ whole genome shotgun (WGS) entry which is preliminary data.</text>
</comment>
<name>A0A2G8LRV6_STIJA</name>
<dbReference type="Gene3D" id="1.10.8.270">
    <property type="entry name" value="putative rabgap domain of human tbc1 domain family member 14 like domains"/>
    <property type="match status" value="1"/>
</dbReference>
<gene>
    <name evidence="3" type="ORF">BSL78_00088</name>
</gene>
<dbReference type="InterPro" id="IPR035969">
    <property type="entry name" value="Rab-GAP_TBC_sf"/>
</dbReference>
<evidence type="ECO:0000259" key="2">
    <source>
        <dbReference type="PROSITE" id="PS50086"/>
    </source>
</evidence>
<dbReference type="InterPro" id="IPR000195">
    <property type="entry name" value="Rab-GAP-TBC_dom"/>
</dbReference>
<dbReference type="Gene3D" id="1.10.472.80">
    <property type="entry name" value="Ypt/Rab-GAP domain of gyp1p, domain 3"/>
    <property type="match status" value="1"/>
</dbReference>
<dbReference type="GO" id="GO:0005096">
    <property type="term" value="F:GTPase activator activity"/>
    <property type="evidence" value="ECO:0007669"/>
    <property type="project" value="UniProtKB-KW"/>
</dbReference>